<dbReference type="GeneID" id="35441651"/>
<dbReference type="RefSeq" id="XP_023468617.1">
    <property type="nucleotide sequence ID" value="XM_023610661.1"/>
</dbReference>
<proteinExistence type="predicted"/>
<dbReference type="AlphaFoldDB" id="A0A2G4T1M3"/>
<evidence type="ECO:0000313" key="2">
    <source>
        <dbReference type="Proteomes" id="UP000242254"/>
    </source>
</evidence>
<sequence length="152" mass="18069">MDDFDVLEYVQKKKFNLHIKRRTREKSSKYDNLFEISFVVWLRAPLYQGAWVNTEKELKQMKLDSWAGSTQKKKVCLIVIDYTTLSAEPSDVLELVKSHKYLEYIAVDRLKEARKYEVYRRIDTLQSPDCMECFDCHSDALIDLFKSTHVYP</sequence>
<protein>
    <submittedName>
        <fullName evidence="1">Uncharacterized protein</fullName>
    </submittedName>
</protein>
<reference evidence="1 2" key="1">
    <citation type="journal article" date="2016" name="Proc. Natl. Acad. Sci. U.S.A.">
        <title>Lipid metabolic changes in an early divergent fungus govern the establishment of a mutualistic symbiosis with endobacteria.</title>
        <authorList>
            <person name="Lastovetsky O.A."/>
            <person name="Gaspar M.L."/>
            <person name="Mondo S.J."/>
            <person name="LaButti K.M."/>
            <person name="Sandor L."/>
            <person name="Grigoriev I.V."/>
            <person name="Henry S.A."/>
            <person name="Pawlowska T.E."/>
        </authorList>
    </citation>
    <scope>NUCLEOTIDE SEQUENCE [LARGE SCALE GENOMIC DNA]</scope>
    <source>
        <strain evidence="1 2">ATCC 52813</strain>
    </source>
</reference>
<dbReference type="Proteomes" id="UP000242254">
    <property type="component" value="Unassembled WGS sequence"/>
</dbReference>
<dbReference type="EMBL" id="KZ303845">
    <property type="protein sequence ID" value="PHZ14909.1"/>
    <property type="molecule type" value="Genomic_DNA"/>
</dbReference>
<evidence type="ECO:0000313" key="1">
    <source>
        <dbReference type="EMBL" id="PHZ14909.1"/>
    </source>
</evidence>
<name>A0A2G4T1M3_RHIZD</name>
<gene>
    <name evidence="1" type="ORF">RHIMIDRAFT_249818</name>
</gene>
<accession>A0A2G4T1M3</accession>
<organism evidence="1 2">
    <name type="scientific">Rhizopus microsporus ATCC 52813</name>
    <dbReference type="NCBI Taxonomy" id="1340429"/>
    <lineage>
        <taxon>Eukaryota</taxon>
        <taxon>Fungi</taxon>
        <taxon>Fungi incertae sedis</taxon>
        <taxon>Mucoromycota</taxon>
        <taxon>Mucoromycotina</taxon>
        <taxon>Mucoromycetes</taxon>
        <taxon>Mucorales</taxon>
        <taxon>Mucorineae</taxon>
        <taxon>Rhizopodaceae</taxon>
        <taxon>Rhizopus</taxon>
    </lineage>
</organism>
<keyword evidence="2" id="KW-1185">Reference proteome</keyword>